<feature type="transmembrane region" description="Helical" evidence="5">
    <location>
        <begin position="190"/>
        <end position="210"/>
    </location>
</feature>
<feature type="transmembrane region" description="Helical" evidence="5">
    <location>
        <begin position="249"/>
        <end position="267"/>
    </location>
</feature>
<sequence>MRATTALVTTLCVLVMGHALAQQAATAAAEADSNTTLGANTTVKPASLALHDVGLPGPFDDTIGFKCSRRSDCGYLPGLACVDGKCEYCRDNNDCSTHPSDRTKRCYMMQSIDAKTKEVVVTMGRTSAGLPVQASYCIEKDLFSPFTPNDVIATIVAFLSTALGSGCGVGGGGLLVPLYIFVIGLSPKHAIPLSKATIFGNAIAIYIFNLRRKHPTKPSVPIINYAVAAIMEPPTLIGAIFGVMMNHMFPNWLILLLLLSLLSYITYRTFLKGNKIREKESKRNQQIMKNVLMGGPARAGRSGAWSVFPRFDWEIAARHWLTITRRNQKLRRIARQDEEDFKLLPQLDQGGSKQHLQDMPKANFGTFSLSADDSMQQLTRQRLERMDAQVFPLRYILPLVGSWLVVLVQAFLRGGHGSPSIIGVACNSSGYWMLTFLPMSILVMITLAIGYKLRLQNRLRVLSGYSFAEGDIHWTKPRVITFPAYCVVAGVAAGLLGIGGGMVKGPIMLEMGILPPVQSATASFMIMFTSSSTTLLFAIAGQFPGSLQYDYVAGFTLVGFLGGLCGQKVVAYCVKKYKRESIMVHLLAVTIGLSAICMGIVSLRLVAHDVATGVHLGFSGICGSE</sequence>
<evidence type="ECO:0000313" key="7">
    <source>
        <dbReference type="EMBL" id="DAZ96885.1"/>
    </source>
</evidence>
<evidence type="ECO:0000256" key="3">
    <source>
        <dbReference type="ARBA" id="ARBA00022989"/>
    </source>
</evidence>
<keyword evidence="3 5" id="KW-1133">Transmembrane helix</keyword>
<feature type="chain" id="PRO_5043785902" description="Sulfite exporter TauE/SafE" evidence="6">
    <location>
        <begin position="22"/>
        <end position="625"/>
    </location>
</feature>
<evidence type="ECO:0000256" key="4">
    <source>
        <dbReference type="ARBA" id="ARBA00023136"/>
    </source>
</evidence>
<gene>
    <name evidence="7" type="ORF">N0F65_008846</name>
</gene>
<evidence type="ECO:0000256" key="6">
    <source>
        <dbReference type="SAM" id="SignalP"/>
    </source>
</evidence>
<name>A0AAV2YS07_9STRA</name>
<accession>A0AAV2YS07</accession>
<protein>
    <recommendedName>
        <fullName evidence="9">Sulfite exporter TauE/SafE</fullName>
    </recommendedName>
</protein>
<evidence type="ECO:0000256" key="2">
    <source>
        <dbReference type="ARBA" id="ARBA00022692"/>
    </source>
</evidence>
<dbReference type="GO" id="GO:0031464">
    <property type="term" value="C:Cul4A-RING E3 ubiquitin ligase complex"/>
    <property type="evidence" value="ECO:0007669"/>
    <property type="project" value="TreeGrafter"/>
</dbReference>
<dbReference type="Pfam" id="PF01925">
    <property type="entry name" value="TauE"/>
    <property type="match status" value="2"/>
</dbReference>
<dbReference type="EMBL" id="DAKRPA010000153">
    <property type="protein sequence ID" value="DAZ96885.1"/>
    <property type="molecule type" value="Genomic_DNA"/>
</dbReference>
<keyword evidence="8" id="KW-1185">Reference proteome</keyword>
<feature type="signal peptide" evidence="6">
    <location>
        <begin position="1"/>
        <end position="21"/>
    </location>
</feature>
<dbReference type="GO" id="GO:0016020">
    <property type="term" value="C:membrane"/>
    <property type="evidence" value="ECO:0007669"/>
    <property type="project" value="UniProtKB-SubCell"/>
</dbReference>
<feature type="transmembrane region" description="Helical" evidence="5">
    <location>
        <begin position="482"/>
        <end position="500"/>
    </location>
</feature>
<evidence type="ECO:0000256" key="1">
    <source>
        <dbReference type="ARBA" id="ARBA00004141"/>
    </source>
</evidence>
<dbReference type="Proteomes" id="UP001146120">
    <property type="component" value="Unassembled WGS sequence"/>
</dbReference>
<organism evidence="7 8">
    <name type="scientific">Lagenidium giganteum</name>
    <dbReference type="NCBI Taxonomy" id="4803"/>
    <lineage>
        <taxon>Eukaryota</taxon>
        <taxon>Sar</taxon>
        <taxon>Stramenopiles</taxon>
        <taxon>Oomycota</taxon>
        <taxon>Peronosporomycetes</taxon>
        <taxon>Pythiales</taxon>
        <taxon>Pythiaceae</taxon>
    </lineage>
</organism>
<dbReference type="GO" id="GO:0016567">
    <property type="term" value="P:protein ubiquitination"/>
    <property type="evidence" value="ECO:0007669"/>
    <property type="project" value="TreeGrafter"/>
</dbReference>
<keyword evidence="6" id="KW-0732">Signal</keyword>
<reference evidence="7" key="2">
    <citation type="journal article" date="2023" name="Microbiol Resour">
        <title>Decontamination and Annotation of the Draft Genome Sequence of the Oomycete Lagenidium giganteum ARSEF 373.</title>
        <authorList>
            <person name="Morgan W.R."/>
            <person name="Tartar A."/>
        </authorList>
    </citation>
    <scope>NUCLEOTIDE SEQUENCE</scope>
    <source>
        <strain evidence="7">ARSEF 373</strain>
    </source>
</reference>
<feature type="transmembrane region" description="Helical" evidence="5">
    <location>
        <begin position="222"/>
        <end position="243"/>
    </location>
</feature>
<evidence type="ECO:0000313" key="8">
    <source>
        <dbReference type="Proteomes" id="UP001146120"/>
    </source>
</evidence>
<dbReference type="PANTHER" id="PTHR14255">
    <property type="entry name" value="CEREBLON"/>
    <property type="match status" value="1"/>
</dbReference>
<comment type="subcellular location">
    <subcellularLocation>
        <location evidence="1">Membrane</location>
        <topology evidence="1">Multi-pass membrane protein</topology>
    </subcellularLocation>
</comment>
<proteinExistence type="predicted"/>
<dbReference type="InterPro" id="IPR002781">
    <property type="entry name" value="TM_pro_TauE-like"/>
</dbReference>
<keyword evidence="4 5" id="KW-0472">Membrane</keyword>
<feature type="transmembrane region" description="Helical" evidence="5">
    <location>
        <begin position="390"/>
        <end position="411"/>
    </location>
</feature>
<dbReference type="AlphaFoldDB" id="A0AAV2YS07"/>
<evidence type="ECO:0008006" key="9">
    <source>
        <dbReference type="Google" id="ProtNLM"/>
    </source>
</evidence>
<comment type="caution">
    <text evidence="7">The sequence shown here is derived from an EMBL/GenBank/DDBJ whole genome shotgun (WGS) entry which is preliminary data.</text>
</comment>
<feature type="transmembrane region" description="Helical" evidence="5">
    <location>
        <begin position="431"/>
        <end position="451"/>
    </location>
</feature>
<reference evidence="7" key="1">
    <citation type="submission" date="2022-11" db="EMBL/GenBank/DDBJ databases">
        <authorList>
            <person name="Morgan W.R."/>
            <person name="Tartar A."/>
        </authorList>
    </citation>
    <scope>NUCLEOTIDE SEQUENCE</scope>
    <source>
        <strain evidence="7">ARSEF 373</strain>
    </source>
</reference>
<evidence type="ECO:0000256" key="5">
    <source>
        <dbReference type="SAM" id="Phobius"/>
    </source>
</evidence>
<keyword evidence="2 5" id="KW-0812">Transmembrane</keyword>
<feature type="transmembrane region" description="Helical" evidence="5">
    <location>
        <begin position="582"/>
        <end position="606"/>
    </location>
</feature>
<dbReference type="PANTHER" id="PTHR14255:SF3">
    <property type="entry name" value="SULFITE EXPORTER TAUE_SAFE FAMILY PROTEIN 5-RELATED"/>
    <property type="match status" value="1"/>
</dbReference>
<feature type="transmembrane region" description="Helical" evidence="5">
    <location>
        <begin position="551"/>
        <end position="570"/>
    </location>
</feature>